<gene>
    <name evidence="1" type="ORF">BV25DRAFT_1988751</name>
</gene>
<comment type="caution">
    <text evidence="1">The sequence shown here is derived from an EMBL/GenBank/DDBJ whole genome shotgun (WGS) entry which is preliminary data.</text>
</comment>
<keyword evidence="2" id="KW-1185">Reference proteome</keyword>
<organism evidence="1 2">
    <name type="scientific">Artomyces pyxidatus</name>
    <dbReference type="NCBI Taxonomy" id="48021"/>
    <lineage>
        <taxon>Eukaryota</taxon>
        <taxon>Fungi</taxon>
        <taxon>Dikarya</taxon>
        <taxon>Basidiomycota</taxon>
        <taxon>Agaricomycotina</taxon>
        <taxon>Agaricomycetes</taxon>
        <taxon>Russulales</taxon>
        <taxon>Auriscalpiaceae</taxon>
        <taxon>Artomyces</taxon>
    </lineage>
</organism>
<protein>
    <submittedName>
        <fullName evidence="1">Uncharacterized protein</fullName>
    </submittedName>
</protein>
<evidence type="ECO:0000313" key="1">
    <source>
        <dbReference type="EMBL" id="KAI0066336.1"/>
    </source>
</evidence>
<accession>A0ACB8TDB9</accession>
<evidence type="ECO:0000313" key="2">
    <source>
        <dbReference type="Proteomes" id="UP000814140"/>
    </source>
</evidence>
<dbReference type="Proteomes" id="UP000814140">
    <property type="component" value="Unassembled WGS sequence"/>
</dbReference>
<reference evidence="1" key="1">
    <citation type="submission" date="2021-03" db="EMBL/GenBank/DDBJ databases">
        <authorList>
            <consortium name="DOE Joint Genome Institute"/>
            <person name="Ahrendt S."/>
            <person name="Looney B.P."/>
            <person name="Miyauchi S."/>
            <person name="Morin E."/>
            <person name="Drula E."/>
            <person name="Courty P.E."/>
            <person name="Chicoki N."/>
            <person name="Fauchery L."/>
            <person name="Kohler A."/>
            <person name="Kuo A."/>
            <person name="Labutti K."/>
            <person name="Pangilinan J."/>
            <person name="Lipzen A."/>
            <person name="Riley R."/>
            <person name="Andreopoulos W."/>
            <person name="He G."/>
            <person name="Johnson J."/>
            <person name="Barry K.W."/>
            <person name="Grigoriev I.V."/>
            <person name="Nagy L."/>
            <person name="Hibbett D."/>
            <person name="Henrissat B."/>
            <person name="Matheny P.B."/>
            <person name="Labbe J."/>
            <person name="Martin F."/>
        </authorList>
    </citation>
    <scope>NUCLEOTIDE SEQUENCE</scope>
    <source>
        <strain evidence="1">HHB10654</strain>
    </source>
</reference>
<name>A0ACB8TDB9_9AGAM</name>
<proteinExistence type="predicted"/>
<dbReference type="EMBL" id="MU277193">
    <property type="protein sequence ID" value="KAI0066336.1"/>
    <property type="molecule type" value="Genomic_DNA"/>
</dbReference>
<reference evidence="1" key="2">
    <citation type="journal article" date="2022" name="New Phytol.">
        <title>Evolutionary transition to the ectomycorrhizal habit in the genomes of a hyperdiverse lineage of mushroom-forming fungi.</title>
        <authorList>
            <person name="Looney B."/>
            <person name="Miyauchi S."/>
            <person name="Morin E."/>
            <person name="Drula E."/>
            <person name="Courty P.E."/>
            <person name="Kohler A."/>
            <person name="Kuo A."/>
            <person name="LaButti K."/>
            <person name="Pangilinan J."/>
            <person name="Lipzen A."/>
            <person name="Riley R."/>
            <person name="Andreopoulos W."/>
            <person name="He G."/>
            <person name="Johnson J."/>
            <person name="Nolan M."/>
            <person name="Tritt A."/>
            <person name="Barry K.W."/>
            <person name="Grigoriev I.V."/>
            <person name="Nagy L.G."/>
            <person name="Hibbett D."/>
            <person name="Henrissat B."/>
            <person name="Matheny P.B."/>
            <person name="Labbe J."/>
            <person name="Martin F.M."/>
        </authorList>
    </citation>
    <scope>NUCLEOTIDE SEQUENCE</scope>
    <source>
        <strain evidence="1">HHB10654</strain>
    </source>
</reference>
<sequence>MIKGAPTNYSGGDSDKLFETRPFFVDPDSDKEKVAEAFWSTVVQEWEKATGKSVEDCAY</sequence>